<feature type="transmembrane region" description="Helical" evidence="6">
    <location>
        <begin position="183"/>
        <end position="206"/>
    </location>
</feature>
<evidence type="ECO:0000313" key="9">
    <source>
        <dbReference type="Proteomes" id="UP001150238"/>
    </source>
</evidence>
<keyword evidence="4 6" id="KW-0472">Membrane</keyword>
<feature type="transmembrane region" description="Helical" evidence="6">
    <location>
        <begin position="510"/>
        <end position="529"/>
    </location>
</feature>
<evidence type="ECO:0000256" key="6">
    <source>
        <dbReference type="SAM" id="Phobius"/>
    </source>
</evidence>
<evidence type="ECO:0000256" key="5">
    <source>
        <dbReference type="ARBA" id="ARBA00032658"/>
    </source>
</evidence>
<dbReference type="GO" id="GO:1905897">
    <property type="term" value="P:regulation of response to endoplasmic reticulum stress"/>
    <property type="evidence" value="ECO:0007669"/>
    <property type="project" value="TreeGrafter"/>
</dbReference>
<dbReference type="PANTHER" id="PTHR13325:SF3">
    <property type="entry name" value="MEMBRANE-BOUND TRANSCRIPTION FACTOR SITE-2 PROTEASE"/>
    <property type="match status" value="1"/>
</dbReference>
<organism evidence="8 9">
    <name type="scientific">Lentinula lateritia</name>
    <dbReference type="NCBI Taxonomy" id="40482"/>
    <lineage>
        <taxon>Eukaryota</taxon>
        <taxon>Fungi</taxon>
        <taxon>Dikarya</taxon>
        <taxon>Basidiomycota</taxon>
        <taxon>Agaricomycotina</taxon>
        <taxon>Agaricomycetes</taxon>
        <taxon>Agaricomycetidae</taxon>
        <taxon>Agaricales</taxon>
        <taxon>Marasmiineae</taxon>
        <taxon>Omphalotaceae</taxon>
        <taxon>Lentinula</taxon>
    </lineage>
</organism>
<evidence type="ECO:0000259" key="7">
    <source>
        <dbReference type="Pfam" id="PF02163"/>
    </source>
</evidence>
<dbReference type="PANTHER" id="PTHR13325">
    <property type="entry name" value="PROTEASE M50 MEMBRANE-BOUND TRANSCRIPTION FACTOR SITE 2 PROTEASE"/>
    <property type="match status" value="1"/>
</dbReference>
<keyword evidence="2 6" id="KW-0812">Transmembrane</keyword>
<sequence>MSLFYAFFLISLFWVIVHIIHRLRKPQAALLPTLNNIPRARSWADSSTSVIVNKVLLRIQTTAFNAKHDELAGKLKDRRSRSLRKWTAAFYSIGVGAGICGLVIGFGGLLWLTGNSLFFQVFSDSEILPSHRKRDLSSPQPDARTFIQPIIPGVTVPWAHLPIIVIAVCLCQIVHEVGHAIAGALYSVPITSLGMSLTLVIPSAFVSFPTGFLSSLDVISRAQIIAAGPWHNLVLWAFLAVLGRTTDLVERATGVGNILVSLGWEDMSNVGRVVVGLDDDSPLNSVLKVGSVITALDDTSLADEEDRWSQYLMPQIPSDIPWYGWCVSREIMQTSSSDCCSEVHPTLDYLCFDSLGYGKGCLNPIPILSMSNAQFRCQRGNDCDDNAVCAQPDSSASILRLSVQGQDLILWNGPRKEIWEQVSVGRYAPIFWFIPTNTIGILRDFWSYLQMATLSLFVFNLLPLPFLDGAQLLNALLDYVRPVSELGVDEESGISQRGPAALWKRRFERLVQFGTLGMILLYMLLRVGGTSV</sequence>
<evidence type="ECO:0000256" key="2">
    <source>
        <dbReference type="ARBA" id="ARBA00022692"/>
    </source>
</evidence>
<comment type="caution">
    <text evidence="8">The sequence shown here is derived from an EMBL/GenBank/DDBJ whole genome shotgun (WGS) entry which is preliminary data.</text>
</comment>
<evidence type="ECO:0000256" key="1">
    <source>
        <dbReference type="ARBA" id="ARBA00004127"/>
    </source>
</evidence>
<reference evidence="8" key="1">
    <citation type="submission" date="2022-08" db="EMBL/GenBank/DDBJ databases">
        <authorList>
            <consortium name="DOE Joint Genome Institute"/>
            <person name="Min B."/>
            <person name="Riley R."/>
            <person name="Sierra-Patev S."/>
            <person name="Naranjo-Ortiz M."/>
            <person name="Looney B."/>
            <person name="Konkel Z."/>
            <person name="Slot J.C."/>
            <person name="Sakamoto Y."/>
            <person name="Steenwyk J.L."/>
            <person name="Rokas A."/>
            <person name="Carro J."/>
            <person name="Camarero S."/>
            <person name="Ferreira P."/>
            <person name="Molpeceres G."/>
            <person name="Ruiz-Duenas F.J."/>
            <person name="Serrano A."/>
            <person name="Henrissat B."/>
            <person name="Drula E."/>
            <person name="Hughes K.W."/>
            <person name="Mata J.L."/>
            <person name="Ishikawa N.K."/>
            <person name="Vargas-Isla R."/>
            <person name="Ushijima S."/>
            <person name="Smith C.A."/>
            <person name="Ahrendt S."/>
            <person name="Andreopoulos W."/>
            <person name="He G."/>
            <person name="Labutti K."/>
            <person name="Lipzen A."/>
            <person name="Ng V."/>
            <person name="Sandor L."/>
            <person name="Barry K."/>
            <person name="Martinez A.T."/>
            <person name="Xiao Y."/>
            <person name="Gibbons J.G."/>
            <person name="Terashima K."/>
            <person name="Hibbett D.S."/>
            <person name="Grigoriev I.V."/>
        </authorList>
    </citation>
    <scope>NUCLEOTIDE SEQUENCE</scope>
    <source>
        <strain evidence="8">Sp2 HRB7682 ss15</strain>
    </source>
</reference>
<dbReference type="InterPro" id="IPR001193">
    <property type="entry name" value="MBTPS2"/>
</dbReference>
<reference evidence="8" key="2">
    <citation type="journal article" date="2023" name="Proc. Natl. Acad. Sci. U.S.A.">
        <title>A global phylogenomic analysis of the shiitake genus Lentinula.</title>
        <authorList>
            <person name="Sierra-Patev S."/>
            <person name="Min B."/>
            <person name="Naranjo-Ortiz M."/>
            <person name="Looney B."/>
            <person name="Konkel Z."/>
            <person name="Slot J.C."/>
            <person name="Sakamoto Y."/>
            <person name="Steenwyk J.L."/>
            <person name="Rokas A."/>
            <person name="Carro J."/>
            <person name="Camarero S."/>
            <person name="Ferreira P."/>
            <person name="Molpeceres G."/>
            <person name="Ruiz-Duenas F.J."/>
            <person name="Serrano A."/>
            <person name="Henrissat B."/>
            <person name="Drula E."/>
            <person name="Hughes K.W."/>
            <person name="Mata J.L."/>
            <person name="Ishikawa N.K."/>
            <person name="Vargas-Isla R."/>
            <person name="Ushijima S."/>
            <person name="Smith C.A."/>
            <person name="Donoghue J."/>
            <person name="Ahrendt S."/>
            <person name="Andreopoulos W."/>
            <person name="He G."/>
            <person name="LaButti K."/>
            <person name="Lipzen A."/>
            <person name="Ng V."/>
            <person name="Riley R."/>
            <person name="Sandor L."/>
            <person name="Barry K."/>
            <person name="Martinez A.T."/>
            <person name="Xiao Y."/>
            <person name="Gibbons J.G."/>
            <person name="Terashima K."/>
            <person name="Grigoriev I.V."/>
            <person name="Hibbett D."/>
        </authorList>
    </citation>
    <scope>NUCLEOTIDE SEQUENCE</scope>
    <source>
        <strain evidence="8">Sp2 HRB7682 ss15</strain>
    </source>
</reference>
<feature type="transmembrane region" description="Helical" evidence="6">
    <location>
        <begin position="88"/>
        <end position="112"/>
    </location>
</feature>
<dbReference type="Proteomes" id="UP001150238">
    <property type="component" value="Unassembled WGS sequence"/>
</dbReference>
<name>A0A9W9ADV2_9AGAR</name>
<feature type="transmembrane region" description="Helical" evidence="6">
    <location>
        <begin position="6"/>
        <end position="23"/>
    </location>
</feature>
<dbReference type="GO" id="GO:0031293">
    <property type="term" value="P:membrane protein intracellular domain proteolysis"/>
    <property type="evidence" value="ECO:0007669"/>
    <property type="project" value="TreeGrafter"/>
</dbReference>
<dbReference type="GO" id="GO:0005737">
    <property type="term" value="C:cytoplasm"/>
    <property type="evidence" value="ECO:0007669"/>
    <property type="project" value="TreeGrafter"/>
</dbReference>
<gene>
    <name evidence="8" type="ORF">C8J55DRAFT_513075</name>
</gene>
<dbReference type="InterPro" id="IPR008915">
    <property type="entry name" value="Peptidase_M50"/>
</dbReference>
<feature type="transmembrane region" description="Helical" evidence="6">
    <location>
        <begin position="218"/>
        <end position="242"/>
    </location>
</feature>
<dbReference type="Pfam" id="PF02163">
    <property type="entry name" value="Peptidase_M50"/>
    <property type="match status" value="1"/>
</dbReference>
<feature type="domain" description="Peptidase M50" evidence="7">
    <location>
        <begin position="164"/>
        <end position="481"/>
    </location>
</feature>
<feature type="transmembrane region" description="Helical" evidence="6">
    <location>
        <begin position="146"/>
        <end position="171"/>
    </location>
</feature>
<evidence type="ECO:0000256" key="4">
    <source>
        <dbReference type="ARBA" id="ARBA00023136"/>
    </source>
</evidence>
<dbReference type="PRINTS" id="PR01000">
    <property type="entry name" value="SREBPS2PTASE"/>
</dbReference>
<protein>
    <recommendedName>
        <fullName evidence="5">Endopeptidase S2P</fullName>
    </recommendedName>
</protein>
<keyword evidence="3 6" id="KW-1133">Transmembrane helix</keyword>
<dbReference type="GO" id="GO:0012505">
    <property type="term" value="C:endomembrane system"/>
    <property type="evidence" value="ECO:0007669"/>
    <property type="project" value="UniProtKB-SubCell"/>
</dbReference>
<evidence type="ECO:0000256" key="3">
    <source>
        <dbReference type="ARBA" id="ARBA00022989"/>
    </source>
</evidence>
<dbReference type="GO" id="GO:0004222">
    <property type="term" value="F:metalloendopeptidase activity"/>
    <property type="evidence" value="ECO:0007669"/>
    <property type="project" value="InterPro"/>
</dbReference>
<accession>A0A9W9ADV2</accession>
<feature type="transmembrane region" description="Helical" evidence="6">
    <location>
        <begin position="448"/>
        <end position="467"/>
    </location>
</feature>
<comment type="subcellular location">
    <subcellularLocation>
        <location evidence="1">Endomembrane system</location>
        <topology evidence="1">Multi-pass membrane protein</topology>
    </subcellularLocation>
</comment>
<dbReference type="AlphaFoldDB" id="A0A9W9ADV2"/>
<evidence type="ECO:0000313" key="8">
    <source>
        <dbReference type="EMBL" id="KAJ4480527.1"/>
    </source>
</evidence>
<proteinExistence type="predicted"/>
<dbReference type="GO" id="GO:0016020">
    <property type="term" value="C:membrane"/>
    <property type="evidence" value="ECO:0007669"/>
    <property type="project" value="InterPro"/>
</dbReference>
<dbReference type="EMBL" id="JANVFS010000015">
    <property type="protein sequence ID" value="KAJ4480527.1"/>
    <property type="molecule type" value="Genomic_DNA"/>
</dbReference>